<evidence type="ECO:0000313" key="4">
    <source>
        <dbReference type="EMBL" id="CAK9012065.1"/>
    </source>
</evidence>
<dbReference type="InterPro" id="IPR000742">
    <property type="entry name" value="EGF"/>
</dbReference>
<proteinExistence type="predicted"/>
<protein>
    <submittedName>
        <fullName evidence="4">Pentatricopeptide repeat-containing protein At1g09900</fullName>
    </submittedName>
</protein>
<dbReference type="InterPro" id="IPR011990">
    <property type="entry name" value="TPR-like_helical_dom_sf"/>
</dbReference>
<feature type="domain" description="EGF-like" evidence="2 3">
    <location>
        <begin position="591"/>
        <end position="602"/>
    </location>
</feature>
<comment type="caution">
    <text evidence="4">The sequence shown here is derived from an EMBL/GenBank/DDBJ whole genome shotgun (WGS) entry which is preliminary data.</text>
</comment>
<evidence type="ECO:0000259" key="2">
    <source>
        <dbReference type="PROSITE" id="PS00022"/>
    </source>
</evidence>
<feature type="non-terminal residue" evidence="4">
    <location>
        <position position="658"/>
    </location>
</feature>
<sequence>MSRELARSLGVLGHQSAWRQALQAFQEFQQLQQREPAGVAYNALLVCLARGRQLSRALKGLWQFREQRVLVDLEAYGGLISACDKRWQEAFAFLEEAQEQRLLDTALFKQALSCCNDWQQALDLLARMDRWQLPRTQPLFGALLSCFRKGPWQQAVHVLEDAWTSMCPPNAMMSNAALRSCAFGEAWEAALQLLAAMDLPDAEPPDSLSWAASMDACGRASEWLRVLQLLDDVFEGHEEPDKIIYRAAIHSLSSSQWRWSLQLYEEMPFQDPTPLEAVVLSLLEAQSWRQALALSEETRISGRSYAQLLCTAELHGSGPLGVEWLGINGGFSEDYVDHLGRRWHHTKEKWTPTGWGGYVAFKPRDYTNTAYLNGNQSLGRMRCRNWPAEYEPDYDALLQHYSREADAPNQTFRANLQDASAKVSYYTVKYQFCEKNRNGGAKMNIMINGKLVKRDFTTSCHHTITDIYHFKCIPTQSGMIEVSIQGDPTAKKPQARFSTLEFEKSLDGCGECELSCGVNGFCSSSSHYENPYSCGDRGSEFLHNEFDPEKLRSNASCACGSGVQGDFCELGVCAKTSCNEPFGGVCLNGTCACLSGYAGRSCERPPETDQFGCYSQEEVYGPLTVSTICLPELIAGPARHGHLFRGPSPMQGVSDRTK</sequence>
<reference evidence="4 5" key="1">
    <citation type="submission" date="2024-02" db="EMBL/GenBank/DDBJ databases">
        <authorList>
            <person name="Chen Y."/>
            <person name="Shah S."/>
            <person name="Dougan E. K."/>
            <person name="Thang M."/>
            <person name="Chan C."/>
        </authorList>
    </citation>
    <scope>NUCLEOTIDE SEQUENCE [LARGE SCALE GENOMIC DNA]</scope>
</reference>
<organism evidence="4 5">
    <name type="scientific">Durusdinium trenchii</name>
    <dbReference type="NCBI Taxonomy" id="1381693"/>
    <lineage>
        <taxon>Eukaryota</taxon>
        <taxon>Sar</taxon>
        <taxon>Alveolata</taxon>
        <taxon>Dinophyceae</taxon>
        <taxon>Suessiales</taxon>
        <taxon>Symbiodiniaceae</taxon>
        <taxon>Durusdinium</taxon>
    </lineage>
</organism>
<dbReference type="Gene3D" id="1.25.40.10">
    <property type="entry name" value="Tetratricopeptide repeat domain"/>
    <property type="match status" value="2"/>
</dbReference>
<dbReference type="Proteomes" id="UP001642464">
    <property type="component" value="Unassembled WGS sequence"/>
</dbReference>
<dbReference type="PANTHER" id="PTHR47447">
    <property type="entry name" value="OS03G0856100 PROTEIN"/>
    <property type="match status" value="1"/>
</dbReference>
<dbReference type="Gene3D" id="2.10.25.10">
    <property type="entry name" value="Laminin"/>
    <property type="match status" value="1"/>
</dbReference>
<dbReference type="EMBL" id="CAXAMM010006725">
    <property type="protein sequence ID" value="CAK9012065.1"/>
    <property type="molecule type" value="Genomic_DNA"/>
</dbReference>
<evidence type="ECO:0000256" key="1">
    <source>
        <dbReference type="ARBA" id="ARBA00022737"/>
    </source>
</evidence>
<dbReference type="PANTHER" id="PTHR47447:SF17">
    <property type="entry name" value="OS12G0638900 PROTEIN"/>
    <property type="match status" value="1"/>
</dbReference>
<name>A0ABP0JCP6_9DINO</name>
<keyword evidence="5" id="KW-1185">Reference proteome</keyword>
<evidence type="ECO:0000313" key="5">
    <source>
        <dbReference type="Proteomes" id="UP001642464"/>
    </source>
</evidence>
<dbReference type="PROSITE" id="PS00022">
    <property type="entry name" value="EGF_1"/>
    <property type="match status" value="1"/>
</dbReference>
<accession>A0ABP0JCP6</accession>
<gene>
    <name evidence="4" type="ORF">SCF082_LOCUS11368</name>
</gene>
<evidence type="ECO:0000259" key="3">
    <source>
        <dbReference type="PROSITE" id="PS01186"/>
    </source>
</evidence>
<dbReference type="PROSITE" id="PS01186">
    <property type="entry name" value="EGF_2"/>
    <property type="match status" value="1"/>
</dbReference>
<keyword evidence="1" id="KW-0677">Repeat</keyword>